<organism evidence="1 2">
    <name type="scientific">Microbacterium salsuginis</name>
    <dbReference type="NCBI Taxonomy" id="2722803"/>
    <lineage>
        <taxon>Bacteria</taxon>
        <taxon>Bacillati</taxon>
        <taxon>Actinomycetota</taxon>
        <taxon>Actinomycetes</taxon>
        <taxon>Micrococcales</taxon>
        <taxon>Microbacteriaceae</taxon>
        <taxon>Microbacterium</taxon>
    </lineage>
</organism>
<dbReference type="RefSeq" id="WP_168913417.1">
    <property type="nucleotide sequence ID" value="NZ_JABACI010000004.1"/>
</dbReference>
<accession>A0ABX1KEP6</accession>
<evidence type="ECO:0008006" key="3">
    <source>
        <dbReference type="Google" id="ProtNLM"/>
    </source>
</evidence>
<reference evidence="1 2" key="1">
    <citation type="submission" date="2020-04" db="EMBL/GenBank/DDBJ databases">
        <title>CFH 90308 Microbacterium sp.</title>
        <authorList>
            <person name="Nie G."/>
            <person name="Ming H."/>
            <person name="Xia T."/>
        </authorList>
    </citation>
    <scope>NUCLEOTIDE SEQUENCE [LARGE SCALE GENOMIC DNA]</scope>
    <source>
        <strain evidence="1 2">CFH 90308</strain>
    </source>
</reference>
<dbReference type="InterPro" id="IPR029068">
    <property type="entry name" value="Glyas_Bleomycin-R_OHBP_Dase"/>
</dbReference>
<protein>
    <recommendedName>
        <fullName evidence="3">VOC domain-containing protein</fullName>
    </recommendedName>
</protein>
<comment type="caution">
    <text evidence="1">The sequence shown here is derived from an EMBL/GenBank/DDBJ whole genome shotgun (WGS) entry which is preliminary data.</text>
</comment>
<dbReference type="EMBL" id="JABACI010000004">
    <property type="protein sequence ID" value="NLP84967.1"/>
    <property type="molecule type" value="Genomic_DNA"/>
</dbReference>
<proteinExistence type="predicted"/>
<keyword evidence="2" id="KW-1185">Reference proteome</keyword>
<gene>
    <name evidence="1" type="ORF">HF576_14030</name>
</gene>
<dbReference type="Proteomes" id="UP001429745">
    <property type="component" value="Unassembled WGS sequence"/>
</dbReference>
<evidence type="ECO:0000313" key="2">
    <source>
        <dbReference type="Proteomes" id="UP001429745"/>
    </source>
</evidence>
<name>A0ABX1KEP6_9MICO</name>
<dbReference type="SUPFAM" id="SSF54593">
    <property type="entry name" value="Glyoxalase/Bleomycin resistance protein/Dihydroxybiphenyl dioxygenase"/>
    <property type="match status" value="1"/>
</dbReference>
<sequence>MKLTYLYHPVAALDDGVTFFRDELGWEEAWRESDDTVAFWLPDRSAQVMVARTDEPAGPMYLVESVTAWIEAHPAVPIVVPRYGIPGGSVAGFEGAGGNAFYVFDMPDAQ</sequence>
<evidence type="ECO:0000313" key="1">
    <source>
        <dbReference type="EMBL" id="NLP84967.1"/>
    </source>
</evidence>